<gene>
    <name evidence="4" type="ORF">CH063_13935</name>
</gene>
<dbReference type="InterPro" id="IPR016661">
    <property type="entry name" value="PFDN4"/>
</dbReference>
<organism evidence="4 5">
    <name type="scientific">Colletotrichum higginsianum (strain IMI 349063)</name>
    <name type="common">Crucifer anthracnose fungus</name>
    <dbReference type="NCBI Taxonomy" id="759273"/>
    <lineage>
        <taxon>Eukaryota</taxon>
        <taxon>Fungi</taxon>
        <taxon>Dikarya</taxon>
        <taxon>Ascomycota</taxon>
        <taxon>Pezizomycotina</taxon>
        <taxon>Sordariomycetes</taxon>
        <taxon>Hypocreomycetidae</taxon>
        <taxon>Glomerellales</taxon>
        <taxon>Glomerellaceae</taxon>
        <taxon>Colletotrichum</taxon>
        <taxon>Colletotrichum destructivum species complex</taxon>
    </lineage>
</organism>
<evidence type="ECO:0000313" key="5">
    <source>
        <dbReference type="Proteomes" id="UP000007174"/>
    </source>
</evidence>
<dbReference type="AlphaFoldDB" id="H1VWH4"/>
<keyword evidence="2" id="KW-0143">Chaperone</keyword>
<dbReference type="GO" id="GO:0016272">
    <property type="term" value="C:prefoldin complex"/>
    <property type="evidence" value="ECO:0007669"/>
    <property type="project" value="InterPro"/>
</dbReference>
<accession>H1VWH4</accession>
<dbReference type="HOGENOM" id="CLU_3111898_0_0_1"/>
<dbReference type="STRING" id="759273.H1VWH4"/>
<feature type="coiled-coil region" evidence="3">
    <location>
        <begin position="4"/>
        <end position="38"/>
    </location>
</feature>
<evidence type="ECO:0000256" key="3">
    <source>
        <dbReference type="SAM" id="Coils"/>
    </source>
</evidence>
<dbReference type="GO" id="GO:0005737">
    <property type="term" value="C:cytoplasm"/>
    <property type="evidence" value="ECO:0007669"/>
    <property type="project" value="TreeGrafter"/>
</dbReference>
<sequence length="51" mass="5812">PQAIEMLEQASAKIEEDVEGLESKLETIKEEMTQLKVELYARFGKSINLET</sequence>
<dbReference type="PANTHER" id="PTHR21100:SF9">
    <property type="entry name" value="PREFOLDIN SUBUNIT 4"/>
    <property type="match status" value="1"/>
</dbReference>
<dbReference type="EMBL" id="CACQ02007008">
    <property type="protein sequence ID" value="CCF44586.1"/>
    <property type="molecule type" value="Genomic_DNA"/>
</dbReference>
<evidence type="ECO:0000256" key="2">
    <source>
        <dbReference type="ARBA" id="ARBA00023186"/>
    </source>
</evidence>
<comment type="similarity">
    <text evidence="1">Belongs to the prefoldin subunit beta family.</text>
</comment>
<reference evidence="5" key="1">
    <citation type="journal article" date="2012" name="Nat. Genet.">
        <title>Lifestyle transitions in plant pathogenic Colletotrichum fungi deciphered by genome and transcriptome analyses.</title>
        <authorList>
            <person name="O'Connell R.J."/>
            <person name="Thon M.R."/>
            <person name="Hacquard S."/>
            <person name="Amyotte S.G."/>
            <person name="Kleemann J."/>
            <person name="Torres M.F."/>
            <person name="Damm U."/>
            <person name="Buiate E.A."/>
            <person name="Epstein L."/>
            <person name="Alkan N."/>
            <person name="Altmueller J."/>
            <person name="Alvarado-Balderrama L."/>
            <person name="Bauser C.A."/>
            <person name="Becker C."/>
            <person name="Birren B.W."/>
            <person name="Chen Z."/>
            <person name="Choi J."/>
            <person name="Crouch J.A."/>
            <person name="Duvick J.P."/>
            <person name="Farman M.A."/>
            <person name="Gan P."/>
            <person name="Heiman D."/>
            <person name="Henrissat B."/>
            <person name="Howard R.J."/>
            <person name="Kabbage M."/>
            <person name="Koch C."/>
            <person name="Kracher B."/>
            <person name="Kubo Y."/>
            <person name="Law A.D."/>
            <person name="Lebrun M.-H."/>
            <person name="Lee Y.-H."/>
            <person name="Miyara I."/>
            <person name="Moore N."/>
            <person name="Neumann U."/>
            <person name="Nordstroem K."/>
            <person name="Panaccione D.G."/>
            <person name="Panstruga R."/>
            <person name="Place M."/>
            <person name="Proctor R.H."/>
            <person name="Prusky D."/>
            <person name="Rech G."/>
            <person name="Reinhardt R."/>
            <person name="Rollins J.A."/>
            <person name="Rounsley S."/>
            <person name="Schardl C.L."/>
            <person name="Schwartz D.C."/>
            <person name="Shenoy N."/>
            <person name="Shirasu K."/>
            <person name="Sikhakolli U.R."/>
            <person name="Stueber K."/>
            <person name="Sukno S.A."/>
            <person name="Sweigard J.A."/>
            <person name="Takano Y."/>
            <person name="Takahara H."/>
            <person name="Trail F."/>
            <person name="van der Does H.C."/>
            <person name="Voll L.M."/>
            <person name="Will I."/>
            <person name="Young S."/>
            <person name="Zeng Q."/>
            <person name="Zhang J."/>
            <person name="Zhou S."/>
            <person name="Dickman M.B."/>
            <person name="Schulze-Lefert P."/>
            <person name="Ver Loren van Themaat E."/>
            <person name="Ma L.-J."/>
            <person name="Vaillancourt L.J."/>
        </authorList>
    </citation>
    <scope>NUCLEOTIDE SEQUENCE [LARGE SCALE GENOMIC DNA]</scope>
    <source>
        <strain evidence="5">IMI 349063</strain>
    </source>
</reference>
<dbReference type="Pfam" id="PF01920">
    <property type="entry name" value="Prefoldin_2"/>
    <property type="match status" value="1"/>
</dbReference>
<evidence type="ECO:0000313" key="4">
    <source>
        <dbReference type="EMBL" id="CCF44586.1"/>
    </source>
</evidence>
<feature type="non-terminal residue" evidence="4">
    <location>
        <position position="1"/>
    </location>
</feature>
<evidence type="ECO:0000256" key="1">
    <source>
        <dbReference type="ARBA" id="ARBA00008045"/>
    </source>
</evidence>
<dbReference type="GO" id="GO:0051082">
    <property type="term" value="F:unfolded protein binding"/>
    <property type="evidence" value="ECO:0007669"/>
    <property type="project" value="InterPro"/>
</dbReference>
<dbReference type="VEuPathDB" id="FungiDB:CH63R_10895"/>
<keyword evidence="3" id="KW-0175">Coiled coil</keyword>
<dbReference type="GO" id="GO:0006457">
    <property type="term" value="P:protein folding"/>
    <property type="evidence" value="ECO:0007669"/>
    <property type="project" value="InterPro"/>
</dbReference>
<protein>
    <submittedName>
        <fullName evidence="4">Prefoldin subunit 4</fullName>
    </submittedName>
</protein>
<dbReference type="Proteomes" id="UP000007174">
    <property type="component" value="Unassembled WGS sequence"/>
</dbReference>
<dbReference type="PANTHER" id="PTHR21100">
    <property type="entry name" value="PREFOLDIN SUBUNIT 4"/>
    <property type="match status" value="1"/>
</dbReference>
<name>H1VWH4_COLHI</name>
<proteinExistence type="inferred from homology"/>
<dbReference type="InterPro" id="IPR002777">
    <property type="entry name" value="PFD_beta-like"/>
</dbReference>